<reference evidence="1" key="1">
    <citation type="submission" date="2019-06" db="EMBL/GenBank/DDBJ databases">
        <authorList>
            <person name="Zheng W."/>
        </authorList>
    </citation>
    <scope>NUCLEOTIDE SEQUENCE</scope>
    <source>
        <strain evidence="1">QDHG01</strain>
    </source>
</reference>
<evidence type="ECO:0000313" key="2">
    <source>
        <dbReference type="Proteomes" id="UP000785679"/>
    </source>
</evidence>
<gene>
    <name evidence="1" type="ORF">FGO68_gene3845</name>
</gene>
<comment type="caution">
    <text evidence="1">The sequence shown here is derived from an EMBL/GenBank/DDBJ whole genome shotgun (WGS) entry which is preliminary data.</text>
</comment>
<dbReference type="Proteomes" id="UP000785679">
    <property type="component" value="Unassembled WGS sequence"/>
</dbReference>
<evidence type="ECO:0000313" key="1">
    <source>
        <dbReference type="EMBL" id="TNV72018.1"/>
    </source>
</evidence>
<name>A0A8J8SVK6_HALGN</name>
<accession>A0A8J8SVK6</accession>
<keyword evidence="2" id="KW-1185">Reference proteome</keyword>
<dbReference type="AlphaFoldDB" id="A0A8J8SVK6"/>
<sequence length="82" mass="9031">MQKGKGASNMLQMKKKFADVGLDEDSSDKGGRKLLSVEQLLEGIKKNQVITANISDENKRGATLEEILDMIEMATQGRALQH</sequence>
<organism evidence="1 2">
    <name type="scientific">Halteria grandinella</name>
    <dbReference type="NCBI Taxonomy" id="5974"/>
    <lineage>
        <taxon>Eukaryota</taxon>
        <taxon>Sar</taxon>
        <taxon>Alveolata</taxon>
        <taxon>Ciliophora</taxon>
        <taxon>Intramacronucleata</taxon>
        <taxon>Spirotrichea</taxon>
        <taxon>Stichotrichia</taxon>
        <taxon>Sporadotrichida</taxon>
        <taxon>Halteriidae</taxon>
        <taxon>Halteria</taxon>
    </lineage>
</organism>
<protein>
    <submittedName>
        <fullName evidence="1">Uncharacterized protein</fullName>
    </submittedName>
</protein>
<dbReference type="EMBL" id="RRYP01024878">
    <property type="protein sequence ID" value="TNV72018.1"/>
    <property type="molecule type" value="Genomic_DNA"/>
</dbReference>
<proteinExistence type="predicted"/>